<dbReference type="InterPro" id="IPR020588">
    <property type="entry name" value="RecA_ATP-bd"/>
</dbReference>
<evidence type="ECO:0000256" key="5">
    <source>
        <dbReference type="ARBA" id="ARBA00023125"/>
    </source>
</evidence>
<evidence type="ECO:0000259" key="9">
    <source>
        <dbReference type="PROSITE" id="PS50162"/>
    </source>
</evidence>
<sequence>MSRGHCGHVFSVDMKLDDLELEPRITAAVRRARFSSVSEVFGVSVLDLQRFTGLSRADVQQLTAAAAASCRRRPPVPALLLHRGECGGLASGLRLAVGCPVLDELLRGGLPVGGVTELSGESGAGKTQLALQLCLSVQFPTQHGGLNSGAVYICTEDTFPMRRLRQLITEQPCLRTDVPPSLISSLRFTDHIYIEHAADLDSLSVCLSRRVPLLLARGLVRLVVVDSVAALFRAEFQADDWLQRNKQLLALAATLQQLSDEFNTPVLCINQVTDVFNSSDRLSPVMSQVSPALGLAWANQLMVRLMMLRLQGMVAQGDQSSALRRLEVVFAPHLDKDGRDAAVWREGVRGVCV</sequence>
<keyword evidence="4" id="KW-0067">ATP-binding</keyword>
<dbReference type="EMBL" id="JAGKHQ010000009">
    <property type="protein sequence ID" value="KAG7509168.1"/>
    <property type="molecule type" value="Genomic_DNA"/>
</dbReference>
<evidence type="ECO:0000256" key="3">
    <source>
        <dbReference type="ARBA" id="ARBA00022763"/>
    </source>
</evidence>
<comment type="subcellular location">
    <subcellularLocation>
        <location evidence="1">Nucleus</location>
    </subcellularLocation>
</comment>
<proteinExistence type="predicted"/>
<keyword evidence="11" id="KW-1185">Reference proteome</keyword>
<dbReference type="GO" id="GO:0000400">
    <property type="term" value="F:four-way junction DNA binding"/>
    <property type="evidence" value="ECO:0007669"/>
    <property type="project" value="TreeGrafter"/>
</dbReference>
<reference evidence="10 11" key="1">
    <citation type="journal article" date="2021" name="Sci. Rep.">
        <title>Chromosome anchoring in Senegalese sole (Solea senegalensis) reveals sex-associated markers and genome rearrangements in flatfish.</title>
        <authorList>
            <person name="Guerrero-Cozar I."/>
            <person name="Gomez-Garrido J."/>
            <person name="Berbel C."/>
            <person name="Martinez-Blanch J.F."/>
            <person name="Alioto T."/>
            <person name="Claros M.G."/>
            <person name="Gagnaire P.A."/>
            <person name="Manchado M."/>
        </authorList>
    </citation>
    <scope>NUCLEOTIDE SEQUENCE [LARGE SCALE GENOMIC DNA]</scope>
    <source>
        <strain evidence="10">Sse05_10M</strain>
    </source>
</reference>
<dbReference type="PROSITE" id="PS50162">
    <property type="entry name" value="RECA_2"/>
    <property type="match status" value="1"/>
</dbReference>
<dbReference type="InterPro" id="IPR016467">
    <property type="entry name" value="DNA_recomb/repair_RecA-like"/>
</dbReference>
<evidence type="ECO:0000256" key="6">
    <source>
        <dbReference type="ARBA" id="ARBA00023172"/>
    </source>
</evidence>
<organism evidence="10 11">
    <name type="scientific">Solea senegalensis</name>
    <name type="common">Senegalese sole</name>
    <dbReference type="NCBI Taxonomy" id="28829"/>
    <lineage>
        <taxon>Eukaryota</taxon>
        <taxon>Metazoa</taxon>
        <taxon>Chordata</taxon>
        <taxon>Craniata</taxon>
        <taxon>Vertebrata</taxon>
        <taxon>Euteleostomi</taxon>
        <taxon>Actinopterygii</taxon>
        <taxon>Neopterygii</taxon>
        <taxon>Teleostei</taxon>
        <taxon>Neoteleostei</taxon>
        <taxon>Acanthomorphata</taxon>
        <taxon>Carangaria</taxon>
        <taxon>Pleuronectiformes</taxon>
        <taxon>Pleuronectoidei</taxon>
        <taxon>Soleidae</taxon>
        <taxon>Solea</taxon>
    </lineage>
</organism>
<dbReference type="GO" id="GO:0033065">
    <property type="term" value="C:Rad51C-XRCC3 complex"/>
    <property type="evidence" value="ECO:0007669"/>
    <property type="project" value="TreeGrafter"/>
</dbReference>
<dbReference type="AlphaFoldDB" id="A0AAV6RUY8"/>
<name>A0AAV6RUY8_SOLSE</name>
<evidence type="ECO:0000256" key="4">
    <source>
        <dbReference type="ARBA" id="ARBA00022840"/>
    </source>
</evidence>
<evidence type="ECO:0000256" key="7">
    <source>
        <dbReference type="ARBA" id="ARBA00023204"/>
    </source>
</evidence>
<comment type="caution">
    <text evidence="10">The sequence shown here is derived from an EMBL/GenBank/DDBJ whole genome shotgun (WGS) entry which is preliminary data.</text>
</comment>
<keyword evidence="2" id="KW-0547">Nucleotide-binding</keyword>
<dbReference type="GO" id="GO:0000722">
    <property type="term" value="P:telomere maintenance via recombination"/>
    <property type="evidence" value="ECO:0007669"/>
    <property type="project" value="TreeGrafter"/>
</dbReference>
<dbReference type="GO" id="GO:0005657">
    <property type="term" value="C:replication fork"/>
    <property type="evidence" value="ECO:0007669"/>
    <property type="project" value="TreeGrafter"/>
</dbReference>
<keyword evidence="7" id="KW-0234">DNA repair</keyword>
<dbReference type="CDD" id="cd19491">
    <property type="entry name" value="XRCC3"/>
    <property type="match status" value="1"/>
</dbReference>
<feature type="domain" description="RecA family profile 1" evidence="9">
    <location>
        <begin position="91"/>
        <end position="272"/>
    </location>
</feature>
<dbReference type="PANTHER" id="PTHR46487">
    <property type="entry name" value="DNA REPAIR PROTEIN XRCC3"/>
    <property type="match status" value="1"/>
</dbReference>
<dbReference type="PIRSF" id="PIRSF005856">
    <property type="entry name" value="Rad51"/>
    <property type="match status" value="1"/>
</dbReference>
<protein>
    <submittedName>
        <fullName evidence="10">DNA repair protein XRCC3</fullName>
    </submittedName>
</protein>
<dbReference type="InterPro" id="IPR058766">
    <property type="entry name" value="HHH_XRCC3_RAD51B"/>
</dbReference>
<dbReference type="InterPro" id="IPR047348">
    <property type="entry name" value="XRCC3-like_C"/>
</dbReference>
<keyword evidence="6" id="KW-0233">DNA recombination</keyword>
<dbReference type="GO" id="GO:0045003">
    <property type="term" value="P:double-strand break repair via synthesis-dependent strand annealing"/>
    <property type="evidence" value="ECO:0007669"/>
    <property type="project" value="TreeGrafter"/>
</dbReference>
<keyword evidence="3" id="KW-0227">DNA damage</keyword>
<dbReference type="GO" id="GO:0140664">
    <property type="term" value="F:ATP-dependent DNA damage sensor activity"/>
    <property type="evidence" value="ECO:0007669"/>
    <property type="project" value="InterPro"/>
</dbReference>
<keyword evidence="5" id="KW-0238">DNA-binding</keyword>
<evidence type="ECO:0000256" key="1">
    <source>
        <dbReference type="ARBA" id="ARBA00004123"/>
    </source>
</evidence>
<dbReference type="GO" id="GO:0005524">
    <property type="term" value="F:ATP binding"/>
    <property type="evidence" value="ECO:0007669"/>
    <property type="project" value="UniProtKB-KW"/>
</dbReference>
<gene>
    <name evidence="10" type="ORF">JOB18_036499</name>
</gene>
<dbReference type="Pfam" id="PF26169">
    <property type="entry name" value="HHH_XRCC3_RpoA"/>
    <property type="match status" value="1"/>
</dbReference>
<dbReference type="Proteomes" id="UP000693946">
    <property type="component" value="Linkage Group LG17"/>
</dbReference>
<evidence type="ECO:0000313" key="10">
    <source>
        <dbReference type="EMBL" id="KAG7509168.1"/>
    </source>
</evidence>
<evidence type="ECO:0000313" key="11">
    <source>
        <dbReference type="Proteomes" id="UP000693946"/>
    </source>
</evidence>
<dbReference type="InterPro" id="IPR013632">
    <property type="entry name" value="Rad51_C"/>
</dbReference>
<dbReference type="Pfam" id="PF08423">
    <property type="entry name" value="Rad51"/>
    <property type="match status" value="1"/>
</dbReference>
<accession>A0AAV6RUY8</accession>
<evidence type="ECO:0000256" key="2">
    <source>
        <dbReference type="ARBA" id="ARBA00022741"/>
    </source>
</evidence>
<evidence type="ECO:0000256" key="8">
    <source>
        <dbReference type="ARBA" id="ARBA00023242"/>
    </source>
</evidence>
<dbReference type="GO" id="GO:0090656">
    <property type="term" value="P:t-circle formation"/>
    <property type="evidence" value="ECO:0007669"/>
    <property type="project" value="TreeGrafter"/>
</dbReference>
<dbReference type="GO" id="GO:0071140">
    <property type="term" value="P:resolution of mitotic recombination intermediates"/>
    <property type="evidence" value="ECO:0007669"/>
    <property type="project" value="TreeGrafter"/>
</dbReference>
<keyword evidence="8" id="KW-0539">Nucleus</keyword>
<dbReference type="PANTHER" id="PTHR46487:SF1">
    <property type="entry name" value="DNA REPAIR PROTEIN XRCC3"/>
    <property type="match status" value="1"/>
</dbReference>